<dbReference type="Pfam" id="PF03147">
    <property type="entry name" value="FDX-ACB"/>
    <property type="match status" value="1"/>
</dbReference>
<evidence type="ECO:0000256" key="4">
    <source>
        <dbReference type="ARBA" id="ARBA00022598"/>
    </source>
</evidence>
<dbReference type="SUPFAM" id="SSF54991">
    <property type="entry name" value="Anticodon-binding domain of PheRS"/>
    <property type="match status" value="1"/>
</dbReference>
<dbReference type="GO" id="GO:0005524">
    <property type="term" value="F:ATP binding"/>
    <property type="evidence" value="ECO:0007669"/>
    <property type="project" value="UniProtKB-KW"/>
</dbReference>
<organism evidence="17 18">
    <name type="scientific">Cronartium quercuum f. sp. fusiforme G11</name>
    <dbReference type="NCBI Taxonomy" id="708437"/>
    <lineage>
        <taxon>Eukaryota</taxon>
        <taxon>Fungi</taxon>
        <taxon>Dikarya</taxon>
        <taxon>Basidiomycota</taxon>
        <taxon>Pucciniomycotina</taxon>
        <taxon>Pucciniomycetes</taxon>
        <taxon>Pucciniales</taxon>
        <taxon>Coleosporiaceae</taxon>
        <taxon>Cronartium</taxon>
    </lineage>
</organism>
<keyword evidence="8" id="KW-0809">Transit peptide</keyword>
<evidence type="ECO:0000256" key="13">
    <source>
        <dbReference type="ARBA" id="ARBA00057761"/>
    </source>
</evidence>
<sequence length="456" mass="52481">MKFPTLFSLRVTATPHAKFQLTKSLSFSTVISSRHESHRTDAPKAIKTTPEWTVLDKDSFRIDHMSNTPQTILSKLNSNLPSKPAHPLGILKNLIYEQMPTFDTVEFPSPFVTPAQNFDDLGFPADHPGRRKGDSYYLNSAYMLRTHTSAHEIETFAQGKEKWLLTADVYRRDEIDASHFPVFHQMEGACVLPRSQMDKLATETHEIHRMLATKNIKIDDETKIDSKNPFQDCHDPKQATIVINHLKATINKLIYGLFQGLDAQQQASLQVRWIPAFFPFTSPSYEVEVLYRGKWLEILGCGLVKQLTLDKAGVPSKMGWAFGLGLERIAMVLFSIPDIRLFWSQDSRFLNQFTPRKVSKFHLFSKNPPCHKDISFWIPDDFEANDVFELIRDVGGSWVEEVKLIDTFEHQVEKRTSHCYRITYRSMERNLSNDEVNVTQARVREALKSQMGLNFR</sequence>
<dbReference type="InterPro" id="IPR002319">
    <property type="entry name" value="Phenylalanyl-tRNA_Synthase"/>
</dbReference>
<keyword evidence="9" id="KW-0496">Mitochondrion</keyword>
<dbReference type="InterPro" id="IPR004530">
    <property type="entry name" value="Phe-tRNA-synth_IIc_mito"/>
</dbReference>
<dbReference type="FunFam" id="3.30.930.10:FF:000053">
    <property type="entry name" value="Phenylalanyl-tRNA synthetase mitochondrial"/>
    <property type="match status" value="1"/>
</dbReference>
<comment type="catalytic activity">
    <reaction evidence="12">
        <text>tRNA(Phe) + L-phenylalanine + ATP = L-phenylalanyl-tRNA(Phe) + AMP + diphosphate + H(+)</text>
        <dbReference type="Rhea" id="RHEA:19413"/>
        <dbReference type="Rhea" id="RHEA-COMP:9668"/>
        <dbReference type="Rhea" id="RHEA-COMP:9699"/>
        <dbReference type="ChEBI" id="CHEBI:15378"/>
        <dbReference type="ChEBI" id="CHEBI:30616"/>
        <dbReference type="ChEBI" id="CHEBI:33019"/>
        <dbReference type="ChEBI" id="CHEBI:58095"/>
        <dbReference type="ChEBI" id="CHEBI:78442"/>
        <dbReference type="ChEBI" id="CHEBI:78531"/>
        <dbReference type="ChEBI" id="CHEBI:456215"/>
        <dbReference type="EC" id="6.1.1.20"/>
    </reaction>
</comment>
<gene>
    <name evidence="17" type="ORF">CROQUDRAFT_332101</name>
</gene>
<dbReference type="Pfam" id="PF01409">
    <property type="entry name" value="tRNA-synt_2d"/>
    <property type="match status" value="2"/>
</dbReference>
<dbReference type="Gene3D" id="3.30.930.10">
    <property type="entry name" value="Bira Bifunctional Protein, Domain 2"/>
    <property type="match status" value="1"/>
</dbReference>
<evidence type="ECO:0000256" key="7">
    <source>
        <dbReference type="ARBA" id="ARBA00022917"/>
    </source>
</evidence>
<dbReference type="FunFam" id="3.30.70.380:FF:000002">
    <property type="entry name" value="phenylalanine--tRNA ligase, mitochondrial"/>
    <property type="match status" value="1"/>
</dbReference>
<dbReference type="InterPro" id="IPR005121">
    <property type="entry name" value="Fdx_antiC-bd"/>
</dbReference>
<dbReference type="GO" id="GO:0000049">
    <property type="term" value="F:tRNA binding"/>
    <property type="evidence" value="ECO:0007669"/>
    <property type="project" value="InterPro"/>
</dbReference>
<dbReference type="OrthoDB" id="4457at2759"/>
<dbReference type="EC" id="6.1.1.20" evidence="3"/>
<dbReference type="GO" id="GO:0006432">
    <property type="term" value="P:phenylalanyl-tRNA aminoacylation"/>
    <property type="evidence" value="ECO:0007669"/>
    <property type="project" value="InterPro"/>
</dbReference>
<dbReference type="NCBIfam" id="TIGR00469">
    <property type="entry name" value="pheS_mito"/>
    <property type="match status" value="1"/>
</dbReference>
<dbReference type="PROSITE" id="PS51447">
    <property type="entry name" value="FDX_ACB"/>
    <property type="match status" value="1"/>
</dbReference>
<keyword evidence="10" id="KW-0030">Aminoacyl-tRNA synthetase</keyword>
<dbReference type="InterPro" id="IPR045864">
    <property type="entry name" value="aa-tRNA-synth_II/BPL/LPL"/>
</dbReference>
<evidence type="ECO:0000256" key="14">
    <source>
        <dbReference type="ARBA" id="ARBA00073229"/>
    </source>
</evidence>
<keyword evidence="5" id="KW-0547">Nucleotide-binding</keyword>
<dbReference type="PANTHER" id="PTHR11538">
    <property type="entry name" value="PHENYLALANYL-TRNA SYNTHETASE"/>
    <property type="match status" value="1"/>
</dbReference>
<keyword evidence="6" id="KW-0067">ATP-binding</keyword>
<feature type="domain" description="FDX-ACB" evidence="16">
    <location>
        <begin position="365"/>
        <end position="456"/>
    </location>
</feature>
<evidence type="ECO:0000256" key="2">
    <source>
        <dbReference type="ARBA" id="ARBA00008226"/>
    </source>
</evidence>
<proteinExistence type="inferred from homology"/>
<evidence type="ECO:0000256" key="9">
    <source>
        <dbReference type="ARBA" id="ARBA00023128"/>
    </source>
</evidence>
<protein>
    <recommendedName>
        <fullName evidence="14">Phenylalanine--tRNA ligase, mitochondrial</fullName>
        <ecNumber evidence="3">6.1.1.20</ecNumber>
    </recommendedName>
    <alternativeName>
        <fullName evidence="11">Phenylalanyl-tRNA synthetase</fullName>
    </alternativeName>
</protein>
<evidence type="ECO:0000256" key="5">
    <source>
        <dbReference type="ARBA" id="ARBA00022741"/>
    </source>
</evidence>
<dbReference type="Proteomes" id="UP000886653">
    <property type="component" value="Unassembled WGS sequence"/>
</dbReference>
<reference evidence="17" key="1">
    <citation type="submission" date="2013-11" db="EMBL/GenBank/DDBJ databases">
        <title>Genome sequence of the fusiform rust pathogen reveals effectors for host alternation and coevolution with pine.</title>
        <authorList>
            <consortium name="DOE Joint Genome Institute"/>
            <person name="Smith K."/>
            <person name="Pendleton A."/>
            <person name="Kubisiak T."/>
            <person name="Anderson C."/>
            <person name="Salamov A."/>
            <person name="Aerts A."/>
            <person name="Riley R."/>
            <person name="Clum A."/>
            <person name="Lindquist E."/>
            <person name="Ence D."/>
            <person name="Campbell M."/>
            <person name="Kronenberg Z."/>
            <person name="Feau N."/>
            <person name="Dhillon B."/>
            <person name="Hamelin R."/>
            <person name="Burleigh J."/>
            <person name="Smith J."/>
            <person name="Yandell M."/>
            <person name="Nelson C."/>
            <person name="Grigoriev I."/>
            <person name="Davis J."/>
        </authorList>
    </citation>
    <scope>NUCLEOTIDE SEQUENCE</scope>
    <source>
        <strain evidence="17">G11</strain>
    </source>
</reference>
<evidence type="ECO:0000313" key="18">
    <source>
        <dbReference type="Proteomes" id="UP000886653"/>
    </source>
</evidence>
<keyword evidence="7" id="KW-0648">Protein biosynthesis</keyword>
<dbReference type="GO" id="GO:0004826">
    <property type="term" value="F:phenylalanine-tRNA ligase activity"/>
    <property type="evidence" value="ECO:0007669"/>
    <property type="project" value="UniProtKB-EC"/>
</dbReference>
<dbReference type="InterPro" id="IPR036690">
    <property type="entry name" value="Fdx_antiC-bd_sf"/>
</dbReference>
<dbReference type="SUPFAM" id="SSF55681">
    <property type="entry name" value="Class II aaRS and biotin synthetases"/>
    <property type="match status" value="1"/>
</dbReference>
<evidence type="ECO:0000256" key="1">
    <source>
        <dbReference type="ARBA" id="ARBA00004305"/>
    </source>
</evidence>
<accession>A0A9P6TED7</accession>
<comment type="similarity">
    <text evidence="2">Belongs to the class-II aminoacyl-tRNA synthetase family.</text>
</comment>
<name>A0A9P6TED7_9BASI</name>
<keyword evidence="4" id="KW-0436">Ligase</keyword>
<dbReference type="AlphaFoldDB" id="A0A9P6TED7"/>
<evidence type="ECO:0000259" key="15">
    <source>
        <dbReference type="PROSITE" id="PS50862"/>
    </source>
</evidence>
<dbReference type="SMART" id="SM00896">
    <property type="entry name" value="FDX-ACB"/>
    <property type="match status" value="1"/>
</dbReference>
<comment type="caution">
    <text evidence="17">The sequence shown here is derived from an EMBL/GenBank/DDBJ whole genome shotgun (WGS) entry which is preliminary data.</text>
</comment>
<dbReference type="GO" id="GO:0005759">
    <property type="term" value="C:mitochondrial matrix"/>
    <property type="evidence" value="ECO:0007669"/>
    <property type="project" value="UniProtKB-SubCell"/>
</dbReference>
<evidence type="ECO:0000256" key="6">
    <source>
        <dbReference type="ARBA" id="ARBA00022840"/>
    </source>
</evidence>
<evidence type="ECO:0000256" key="10">
    <source>
        <dbReference type="ARBA" id="ARBA00023146"/>
    </source>
</evidence>
<comment type="function">
    <text evidence="13">Is responsible for the charging of tRNA(Phe) with phenylalanine in mitochondrial translation.</text>
</comment>
<evidence type="ECO:0000256" key="12">
    <source>
        <dbReference type="ARBA" id="ARBA00049255"/>
    </source>
</evidence>
<evidence type="ECO:0000313" key="17">
    <source>
        <dbReference type="EMBL" id="KAG0149421.1"/>
    </source>
</evidence>
<dbReference type="Gene3D" id="3.30.70.380">
    <property type="entry name" value="Ferrodoxin-fold anticodon-binding domain"/>
    <property type="match status" value="1"/>
</dbReference>
<evidence type="ECO:0000256" key="3">
    <source>
        <dbReference type="ARBA" id="ARBA00012814"/>
    </source>
</evidence>
<dbReference type="EMBL" id="MU167228">
    <property type="protein sequence ID" value="KAG0149421.1"/>
    <property type="molecule type" value="Genomic_DNA"/>
</dbReference>
<feature type="domain" description="Aminoacyl-transfer RNA synthetases class-II family profile" evidence="15">
    <location>
        <begin position="167"/>
        <end position="355"/>
    </location>
</feature>
<evidence type="ECO:0000256" key="8">
    <source>
        <dbReference type="ARBA" id="ARBA00022946"/>
    </source>
</evidence>
<keyword evidence="18" id="KW-1185">Reference proteome</keyword>
<comment type="subcellular location">
    <subcellularLocation>
        <location evidence="1">Mitochondrion matrix</location>
    </subcellularLocation>
</comment>
<dbReference type="PANTHER" id="PTHR11538:SF41">
    <property type="entry name" value="PHENYLALANINE--TRNA LIGASE, MITOCHONDRIAL"/>
    <property type="match status" value="1"/>
</dbReference>
<dbReference type="PROSITE" id="PS50862">
    <property type="entry name" value="AA_TRNA_LIGASE_II"/>
    <property type="match status" value="1"/>
</dbReference>
<evidence type="ECO:0000259" key="16">
    <source>
        <dbReference type="PROSITE" id="PS51447"/>
    </source>
</evidence>
<dbReference type="InterPro" id="IPR006195">
    <property type="entry name" value="aa-tRNA-synth_II"/>
</dbReference>
<evidence type="ECO:0000256" key="11">
    <source>
        <dbReference type="ARBA" id="ARBA00031194"/>
    </source>
</evidence>